<dbReference type="EMBL" id="ARXZ02000004">
    <property type="protein sequence ID" value="ERI01422.1"/>
    <property type="molecule type" value="Genomic_DNA"/>
</dbReference>
<name>A0AAN4HKL3_BACTU</name>
<comment type="caution">
    <text evidence="1">The sequence shown here is derived from an EMBL/GenBank/DDBJ whole genome shotgun (WGS) entry which is preliminary data.</text>
</comment>
<protein>
    <submittedName>
        <fullName evidence="1">Uncharacterized protein</fullName>
    </submittedName>
</protein>
<gene>
    <name evidence="1" type="ORF">BTCBT_003010</name>
</gene>
<dbReference type="AlphaFoldDB" id="A0AAN4HKL3"/>
<reference evidence="1 2" key="1">
    <citation type="journal article" date="2013" name="Genome Announc.">
        <title>Draft Genome Sequence of Bacillus thuringiensis var. thuringiensis Strain T01-328, a Brazilian Isolate That Produces a Soluble Pesticide Protein, Cry1Ia.</title>
        <authorList>
            <person name="Varani A.M."/>
            <person name="Lemos M.V."/>
            <person name="Fernandes C.C."/>
            <person name="Lemos E.G."/>
            <person name="Alves E.C."/>
            <person name="Desiderio J.A."/>
        </authorList>
    </citation>
    <scope>NUCLEOTIDE SEQUENCE [LARGE SCALE GENOMIC DNA]</scope>
    <source>
        <strain evidence="1 2">T01-328</strain>
    </source>
</reference>
<evidence type="ECO:0000313" key="1">
    <source>
        <dbReference type="EMBL" id="ERI01422.1"/>
    </source>
</evidence>
<sequence length="84" mass="9689">MMHKVTCTCGQHSIEANKNSLNKELIDAGWGVIPSNRGTFIYICPSCYQRARQLIKEFHQITQDTYISISSIIRKIEEENETKQ</sequence>
<evidence type="ECO:0000313" key="2">
    <source>
        <dbReference type="Proteomes" id="UP000013487"/>
    </source>
</evidence>
<accession>A0AAN4HKL3</accession>
<proteinExistence type="predicted"/>
<organism evidence="1 2">
    <name type="scientific">Bacillus thuringiensis T01-328</name>
    <dbReference type="NCBI Taxonomy" id="1324966"/>
    <lineage>
        <taxon>Bacteria</taxon>
        <taxon>Bacillati</taxon>
        <taxon>Bacillota</taxon>
        <taxon>Bacilli</taxon>
        <taxon>Bacillales</taxon>
        <taxon>Bacillaceae</taxon>
        <taxon>Bacillus</taxon>
        <taxon>Bacillus cereus group</taxon>
    </lineage>
</organism>
<dbReference type="Proteomes" id="UP000013487">
    <property type="component" value="Unassembled WGS sequence"/>
</dbReference>